<keyword evidence="3 4" id="KW-0687">Ribonucleoprotein</keyword>
<comment type="subunit">
    <text evidence="4">Part of the 50S ribosomal subunit. Contacts protein L32.</text>
</comment>
<dbReference type="EMBL" id="CP123443">
    <property type="protein sequence ID" value="WGK68908.1"/>
    <property type="molecule type" value="Genomic_DNA"/>
</dbReference>
<accession>A0ABY8MI79</accession>
<proteinExistence type="inferred from homology"/>
<dbReference type="InterPro" id="IPR000456">
    <property type="entry name" value="Ribosomal_bL17"/>
</dbReference>
<organism evidence="7 8">
    <name type="scientific">Candidatus Haliotispira prima</name>
    <dbReference type="NCBI Taxonomy" id="3034016"/>
    <lineage>
        <taxon>Bacteria</taxon>
        <taxon>Pseudomonadati</taxon>
        <taxon>Spirochaetota</taxon>
        <taxon>Spirochaetia</taxon>
        <taxon>Spirochaetales</taxon>
        <taxon>Spirochaetaceae</taxon>
        <taxon>Candidatus Haliotispira</taxon>
    </lineage>
</organism>
<evidence type="ECO:0000256" key="2">
    <source>
        <dbReference type="ARBA" id="ARBA00022980"/>
    </source>
</evidence>
<evidence type="ECO:0000256" key="1">
    <source>
        <dbReference type="ARBA" id="ARBA00008777"/>
    </source>
</evidence>
<gene>
    <name evidence="4 7" type="primary">rplQ</name>
    <name evidence="7" type="ORF">P0082_10540</name>
</gene>
<dbReference type="PANTHER" id="PTHR14413">
    <property type="entry name" value="RIBOSOMAL PROTEIN L17"/>
    <property type="match status" value="1"/>
</dbReference>
<sequence>MNKRSGINRLDVKASHRKAIHRNMTISVFRYGRVQTTLPKAKAVRRTIERLITRAKVDSVHNRREVAKFIHDKDIQNKLFTEIGPEFVGRPGGYTRVMKTGLRRHDAAEMALIELVGHGLEEPEPKKKNSRKAAKVVSEVKQEAAPKTEEPKAEDAAAPASEDSQPESAASKPS</sequence>
<evidence type="ECO:0000256" key="6">
    <source>
        <dbReference type="SAM" id="MobiDB-lite"/>
    </source>
</evidence>
<evidence type="ECO:0000256" key="5">
    <source>
        <dbReference type="RuleBase" id="RU000660"/>
    </source>
</evidence>
<dbReference type="Proteomes" id="UP001228690">
    <property type="component" value="Chromosome"/>
</dbReference>
<dbReference type="InterPro" id="IPR036373">
    <property type="entry name" value="Ribosomal_bL17_sf"/>
</dbReference>
<name>A0ABY8MI79_9SPIO</name>
<keyword evidence="8" id="KW-1185">Reference proteome</keyword>
<feature type="compositionally biased region" description="Basic and acidic residues" evidence="6">
    <location>
        <begin position="138"/>
        <end position="155"/>
    </location>
</feature>
<evidence type="ECO:0000256" key="3">
    <source>
        <dbReference type="ARBA" id="ARBA00023274"/>
    </source>
</evidence>
<dbReference type="PANTHER" id="PTHR14413:SF16">
    <property type="entry name" value="LARGE RIBOSOMAL SUBUNIT PROTEIN BL17M"/>
    <property type="match status" value="1"/>
</dbReference>
<evidence type="ECO:0000256" key="4">
    <source>
        <dbReference type="HAMAP-Rule" id="MF_01368"/>
    </source>
</evidence>
<evidence type="ECO:0000313" key="7">
    <source>
        <dbReference type="EMBL" id="WGK68908.1"/>
    </source>
</evidence>
<protein>
    <recommendedName>
        <fullName evidence="4">Large ribosomal subunit protein bL17</fullName>
    </recommendedName>
</protein>
<dbReference type="RefSeq" id="WP_326927095.1">
    <property type="nucleotide sequence ID" value="NZ_CP123443.1"/>
</dbReference>
<dbReference type="HAMAP" id="MF_01368">
    <property type="entry name" value="Ribosomal_bL17"/>
    <property type="match status" value="1"/>
</dbReference>
<evidence type="ECO:0000313" key="8">
    <source>
        <dbReference type="Proteomes" id="UP001228690"/>
    </source>
</evidence>
<feature type="region of interest" description="Disordered" evidence="6">
    <location>
        <begin position="122"/>
        <end position="174"/>
    </location>
</feature>
<dbReference type="NCBIfam" id="TIGR00059">
    <property type="entry name" value="L17"/>
    <property type="match status" value="1"/>
</dbReference>
<reference evidence="7 8" key="1">
    <citation type="submission" date="2023-04" db="EMBL/GenBank/DDBJ databases">
        <title>Spirochaete genome identified in red abalone sample constitutes a novel genus.</title>
        <authorList>
            <person name="Sharma S.P."/>
            <person name="Purcell C.M."/>
            <person name="Hyde J.R."/>
            <person name="Severin A.J."/>
        </authorList>
    </citation>
    <scope>NUCLEOTIDE SEQUENCE [LARGE SCALE GENOMIC DNA]</scope>
    <source>
        <strain evidence="7 8">SP-2023</strain>
    </source>
</reference>
<dbReference type="Gene3D" id="3.90.1030.10">
    <property type="entry name" value="Ribosomal protein L17"/>
    <property type="match status" value="1"/>
</dbReference>
<comment type="similarity">
    <text evidence="1 4 5">Belongs to the bacterial ribosomal protein bL17 family.</text>
</comment>
<dbReference type="GO" id="GO:0005840">
    <property type="term" value="C:ribosome"/>
    <property type="evidence" value="ECO:0007669"/>
    <property type="project" value="UniProtKB-KW"/>
</dbReference>
<dbReference type="Pfam" id="PF01196">
    <property type="entry name" value="Ribosomal_L17"/>
    <property type="match status" value="1"/>
</dbReference>
<feature type="compositionally biased region" description="Low complexity" evidence="6">
    <location>
        <begin position="156"/>
        <end position="174"/>
    </location>
</feature>
<dbReference type="SUPFAM" id="SSF64263">
    <property type="entry name" value="Prokaryotic ribosomal protein L17"/>
    <property type="match status" value="1"/>
</dbReference>
<keyword evidence="2 4" id="KW-0689">Ribosomal protein</keyword>